<name>A0A0F9EMB0_9ZZZZ</name>
<organism evidence="1">
    <name type="scientific">marine sediment metagenome</name>
    <dbReference type="NCBI Taxonomy" id="412755"/>
    <lineage>
        <taxon>unclassified sequences</taxon>
        <taxon>metagenomes</taxon>
        <taxon>ecological metagenomes</taxon>
    </lineage>
</organism>
<proteinExistence type="predicted"/>
<gene>
    <name evidence="1" type="ORF">LCGC14_2135600</name>
</gene>
<sequence length="145" mass="14139">MKKVLVLAVVLVFAFASMAMAAGTSTITVQAVVDPACSVSGNFTIDFGNLDPVAAPVVNVAIVGPPTVSCNGATVTVVNTFAGPMTGPGAATIAYTPGTIIADATVVATGVPVDLITGTATIAAGAYTGADAGAYSDTFTIDITP</sequence>
<comment type="caution">
    <text evidence="1">The sequence shown here is derived from an EMBL/GenBank/DDBJ whole genome shotgun (WGS) entry which is preliminary data.</text>
</comment>
<evidence type="ECO:0008006" key="2">
    <source>
        <dbReference type="Google" id="ProtNLM"/>
    </source>
</evidence>
<dbReference type="EMBL" id="LAZR01026879">
    <property type="protein sequence ID" value="KKL67376.1"/>
    <property type="molecule type" value="Genomic_DNA"/>
</dbReference>
<dbReference type="AlphaFoldDB" id="A0A0F9EMB0"/>
<reference evidence="1" key="1">
    <citation type="journal article" date="2015" name="Nature">
        <title>Complex archaea that bridge the gap between prokaryotes and eukaryotes.</title>
        <authorList>
            <person name="Spang A."/>
            <person name="Saw J.H."/>
            <person name="Jorgensen S.L."/>
            <person name="Zaremba-Niedzwiedzka K."/>
            <person name="Martijn J."/>
            <person name="Lind A.E."/>
            <person name="van Eijk R."/>
            <person name="Schleper C."/>
            <person name="Guy L."/>
            <person name="Ettema T.J."/>
        </authorList>
    </citation>
    <scope>NUCLEOTIDE SEQUENCE</scope>
</reference>
<protein>
    <recommendedName>
        <fullName evidence="2">DUF4402 domain-containing protein</fullName>
    </recommendedName>
</protein>
<evidence type="ECO:0000313" key="1">
    <source>
        <dbReference type="EMBL" id="KKL67376.1"/>
    </source>
</evidence>
<accession>A0A0F9EMB0</accession>